<accession>A0A1F6D273</accession>
<dbReference type="PANTHER" id="PTHR42924">
    <property type="entry name" value="EXONUCLEASE"/>
    <property type="match status" value="1"/>
</dbReference>
<dbReference type="Pfam" id="PF02811">
    <property type="entry name" value="PHP"/>
    <property type="match status" value="1"/>
</dbReference>
<gene>
    <name evidence="2" type="ORF">A3F84_29130</name>
</gene>
<comment type="caution">
    <text evidence="2">The sequence shown here is derived from an EMBL/GenBank/DDBJ whole genome shotgun (WGS) entry which is preliminary data.</text>
</comment>
<dbReference type="SMART" id="SM00481">
    <property type="entry name" value="POLIIIAc"/>
    <property type="match status" value="1"/>
</dbReference>
<organism evidence="2 3">
    <name type="scientific">Handelsmanbacteria sp. (strain RIFCSPLOWO2_12_FULL_64_10)</name>
    <dbReference type="NCBI Taxonomy" id="1817868"/>
    <lineage>
        <taxon>Bacteria</taxon>
        <taxon>Candidatus Handelsmaniibacteriota</taxon>
    </lineage>
</organism>
<evidence type="ECO:0000259" key="1">
    <source>
        <dbReference type="SMART" id="SM00481"/>
    </source>
</evidence>
<dbReference type="EMBL" id="MFKF01000072">
    <property type="protein sequence ID" value="OGG55543.1"/>
    <property type="molecule type" value="Genomic_DNA"/>
</dbReference>
<feature type="domain" description="Polymerase/histidinol phosphatase N-terminal" evidence="1">
    <location>
        <begin position="10"/>
        <end position="74"/>
    </location>
</feature>
<dbReference type="NCBIfam" id="NF038032">
    <property type="entry name" value="CehA_McbA_metalo"/>
    <property type="match status" value="1"/>
</dbReference>
<proteinExistence type="predicted"/>
<sequence>MSKSYVEVQGVLHVHSHHSDGSGSVAEVLGAAQRAGVDFVVLTDHNTMRAKQEGWEGWHGSTLLIVGEEVSTRAGHCLAVGTSSSILRRRPVEEIIQDIRAQGGLSFIAHPYGVYKPFLRRRDHSWKDWGINSYTGLEIWSYMFDWARQFKYYRWSECVRDPDRLIVGPDPQTLSRWDALGRRARVVGIGGVDAHARRYPLIDVVIFPYEDLFRTVRTHVLLDGPLTGDAAADRDSILRALGAGRCFASYDHLSAGDGFCFSAPAQHLLMGDEAAFSHDLDLVVASPVPAAFRLIRDGLQYGEAEGRRHVFRADGPGVYRVEARLNGRPWIFTNPIYLRG</sequence>
<dbReference type="AlphaFoldDB" id="A0A1F6D273"/>
<name>A0A1F6D273_HANXR</name>
<protein>
    <recommendedName>
        <fullName evidence="1">Polymerase/histidinol phosphatase N-terminal domain-containing protein</fullName>
    </recommendedName>
</protein>
<dbReference type="SUPFAM" id="SSF89550">
    <property type="entry name" value="PHP domain-like"/>
    <property type="match status" value="1"/>
</dbReference>
<reference evidence="2 3" key="1">
    <citation type="journal article" date="2016" name="Nat. Commun.">
        <title>Thousands of microbial genomes shed light on interconnected biogeochemical processes in an aquifer system.</title>
        <authorList>
            <person name="Anantharaman K."/>
            <person name="Brown C.T."/>
            <person name="Hug L.A."/>
            <person name="Sharon I."/>
            <person name="Castelle C.J."/>
            <person name="Probst A.J."/>
            <person name="Thomas B.C."/>
            <person name="Singh A."/>
            <person name="Wilkins M.J."/>
            <person name="Karaoz U."/>
            <person name="Brodie E.L."/>
            <person name="Williams K.H."/>
            <person name="Hubbard S.S."/>
            <person name="Banfield J.F."/>
        </authorList>
    </citation>
    <scope>NUCLEOTIDE SEQUENCE [LARGE SCALE GENOMIC DNA]</scope>
    <source>
        <strain evidence="3">RIFCSPLOWO2_12_FULL_64_10</strain>
    </source>
</reference>
<dbReference type="InterPro" id="IPR004013">
    <property type="entry name" value="PHP_dom"/>
</dbReference>
<dbReference type="GO" id="GO:0004534">
    <property type="term" value="F:5'-3' RNA exonuclease activity"/>
    <property type="evidence" value="ECO:0007669"/>
    <property type="project" value="TreeGrafter"/>
</dbReference>
<evidence type="ECO:0000313" key="2">
    <source>
        <dbReference type="EMBL" id="OGG55543.1"/>
    </source>
</evidence>
<dbReference type="GO" id="GO:0035312">
    <property type="term" value="F:5'-3' DNA exonuclease activity"/>
    <property type="evidence" value="ECO:0007669"/>
    <property type="project" value="TreeGrafter"/>
</dbReference>
<dbReference type="PANTHER" id="PTHR42924:SF3">
    <property type="entry name" value="POLYMERASE_HISTIDINOL PHOSPHATASE N-TERMINAL DOMAIN-CONTAINING PROTEIN"/>
    <property type="match status" value="1"/>
</dbReference>
<evidence type="ECO:0000313" key="3">
    <source>
        <dbReference type="Proteomes" id="UP000178606"/>
    </source>
</evidence>
<dbReference type="Gene3D" id="3.20.20.140">
    <property type="entry name" value="Metal-dependent hydrolases"/>
    <property type="match status" value="1"/>
</dbReference>
<dbReference type="InterPro" id="IPR003141">
    <property type="entry name" value="Pol/His_phosphatase_N"/>
</dbReference>
<dbReference type="InterPro" id="IPR016195">
    <property type="entry name" value="Pol/histidinol_Pase-like"/>
</dbReference>
<dbReference type="Proteomes" id="UP000178606">
    <property type="component" value="Unassembled WGS sequence"/>
</dbReference>
<dbReference type="InterPro" id="IPR052018">
    <property type="entry name" value="PHP_domain"/>
</dbReference>